<dbReference type="EMBL" id="QYTU02000018">
    <property type="protein sequence ID" value="RWR10650.1"/>
    <property type="molecule type" value="Genomic_DNA"/>
</dbReference>
<dbReference type="RefSeq" id="WP_120072893.1">
    <property type="nucleotide sequence ID" value="NZ_CP126113.1"/>
</dbReference>
<dbReference type="AlphaFoldDB" id="A0A443ITF4"/>
<dbReference type="GO" id="GO:0017148">
    <property type="term" value="P:negative regulation of translation"/>
    <property type="evidence" value="ECO:0007669"/>
    <property type="project" value="TreeGrafter"/>
</dbReference>
<dbReference type="Proteomes" id="UP000273811">
    <property type="component" value="Unassembled WGS sequence"/>
</dbReference>
<comment type="subunit">
    <text evidence="5">Part of the 50S ribosomal subunit.</text>
</comment>
<dbReference type="FunFam" id="3.90.1180.10:FF:000001">
    <property type="entry name" value="50S ribosomal protein L13"/>
    <property type="match status" value="1"/>
</dbReference>
<evidence type="ECO:0000313" key="9">
    <source>
        <dbReference type="Proteomes" id="UP000273811"/>
    </source>
</evidence>
<keyword evidence="2 5" id="KW-0689">Ribosomal protein</keyword>
<name>A0A443ITF4_9BACI</name>
<dbReference type="CDD" id="cd00392">
    <property type="entry name" value="Ribosomal_L13"/>
    <property type="match status" value="1"/>
</dbReference>
<dbReference type="SUPFAM" id="SSF52161">
    <property type="entry name" value="Ribosomal protein L13"/>
    <property type="match status" value="1"/>
</dbReference>
<dbReference type="InterPro" id="IPR005822">
    <property type="entry name" value="Ribosomal_uL13"/>
</dbReference>
<evidence type="ECO:0000256" key="6">
    <source>
        <dbReference type="RuleBase" id="RU003877"/>
    </source>
</evidence>
<accession>A0A443ITF4</accession>
<evidence type="ECO:0000256" key="7">
    <source>
        <dbReference type="RuleBase" id="RU003878"/>
    </source>
</evidence>
<proteinExistence type="inferred from homology"/>
<sequence>MRTTYMAKAGDINRKWYVVDAEGKTLGRLATEVATLLRGKHKPTYTPNVDTGDHVIIVNAAKIELTGNKLQDKMYYRHSGFAGGIKATNAAEMRAKRPEKMIELAIKGMLPKGPLGRQMFRKLNVYAGAEHPHQAQKPEVYELRG</sequence>
<dbReference type="PROSITE" id="PS00783">
    <property type="entry name" value="RIBOSOMAL_L13"/>
    <property type="match status" value="1"/>
</dbReference>
<evidence type="ECO:0000313" key="8">
    <source>
        <dbReference type="EMBL" id="RWR10650.1"/>
    </source>
</evidence>
<protein>
    <recommendedName>
        <fullName evidence="4 5">Large ribosomal subunit protein uL13</fullName>
    </recommendedName>
</protein>
<reference evidence="8" key="1">
    <citation type="submission" date="2018-12" db="EMBL/GenBank/DDBJ databases">
        <authorList>
            <person name="Sun L."/>
            <person name="Chen Z."/>
        </authorList>
    </citation>
    <scope>NUCLEOTIDE SEQUENCE [LARGE SCALE GENOMIC DNA]</scope>
    <source>
        <strain evidence="8">DSM 16012</strain>
    </source>
</reference>
<dbReference type="InterPro" id="IPR023563">
    <property type="entry name" value="Ribosomal_uL13_CS"/>
</dbReference>
<keyword evidence="3 5" id="KW-0687">Ribonucleoprotein</keyword>
<gene>
    <name evidence="5 7" type="primary">rplM</name>
    <name evidence="8" type="ORF">D4N35_009590</name>
</gene>
<organism evidence="8 9">
    <name type="scientific">Siminovitchia fortis</name>
    <dbReference type="NCBI Taxonomy" id="254758"/>
    <lineage>
        <taxon>Bacteria</taxon>
        <taxon>Bacillati</taxon>
        <taxon>Bacillota</taxon>
        <taxon>Bacilli</taxon>
        <taxon>Bacillales</taxon>
        <taxon>Bacillaceae</taxon>
        <taxon>Siminovitchia</taxon>
    </lineage>
</organism>
<dbReference type="GO" id="GO:0003729">
    <property type="term" value="F:mRNA binding"/>
    <property type="evidence" value="ECO:0007669"/>
    <property type="project" value="UniProtKB-ARBA"/>
</dbReference>
<evidence type="ECO:0000256" key="1">
    <source>
        <dbReference type="ARBA" id="ARBA00006227"/>
    </source>
</evidence>
<evidence type="ECO:0000256" key="4">
    <source>
        <dbReference type="ARBA" id="ARBA00035201"/>
    </source>
</evidence>
<dbReference type="InterPro" id="IPR036899">
    <property type="entry name" value="Ribosomal_uL13_sf"/>
</dbReference>
<dbReference type="PANTHER" id="PTHR11545:SF2">
    <property type="entry name" value="LARGE RIBOSOMAL SUBUNIT PROTEIN UL13M"/>
    <property type="match status" value="1"/>
</dbReference>
<dbReference type="NCBIfam" id="TIGR01066">
    <property type="entry name" value="rplM_bact"/>
    <property type="match status" value="1"/>
</dbReference>
<dbReference type="GO" id="GO:0022625">
    <property type="term" value="C:cytosolic large ribosomal subunit"/>
    <property type="evidence" value="ECO:0007669"/>
    <property type="project" value="TreeGrafter"/>
</dbReference>
<dbReference type="HAMAP" id="MF_01366">
    <property type="entry name" value="Ribosomal_uL13"/>
    <property type="match status" value="1"/>
</dbReference>
<dbReference type="GO" id="GO:0006412">
    <property type="term" value="P:translation"/>
    <property type="evidence" value="ECO:0007669"/>
    <property type="project" value="UniProtKB-UniRule"/>
</dbReference>
<dbReference type="GeneID" id="56392911"/>
<keyword evidence="9" id="KW-1185">Reference proteome</keyword>
<dbReference type="PIRSF" id="PIRSF002181">
    <property type="entry name" value="Ribosomal_L13"/>
    <property type="match status" value="1"/>
</dbReference>
<comment type="function">
    <text evidence="5 7">This protein is one of the early assembly proteins of the 50S ribosomal subunit, although it is not seen to bind rRNA by itself. It is important during the early stages of 50S assembly.</text>
</comment>
<dbReference type="PANTHER" id="PTHR11545">
    <property type="entry name" value="RIBOSOMAL PROTEIN L13"/>
    <property type="match status" value="1"/>
</dbReference>
<evidence type="ECO:0000256" key="3">
    <source>
        <dbReference type="ARBA" id="ARBA00023274"/>
    </source>
</evidence>
<dbReference type="GO" id="GO:0003735">
    <property type="term" value="F:structural constituent of ribosome"/>
    <property type="evidence" value="ECO:0007669"/>
    <property type="project" value="InterPro"/>
</dbReference>
<evidence type="ECO:0000256" key="2">
    <source>
        <dbReference type="ARBA" id="ARBA00022980"/>
    </source>
</evidence>
<dbReference type="Pfam" id="PF00572">
    <property type="entry name" value="Ribosomal_L13"/>
    <property type="match status" value="1"/>
</dbReference>
<comment type="similarity">
    <text evidence="1 5 6">Belongs to the universal ribosomal protein uL13 family.</text>
</comment>
<dbReference type="OrthoDB" id="9801330at2"/>
<evidence type="ECO:0000256" key="5">
    <source>
        <dbReference type="HAMAP-Rule" id="MF_01366"/>
    </source>
</evidence>
<dbReference type="InterPro" id="IPR005823">
    <property type="entry name" value="Ribosomal_uL13_bac-type"/>
</dbReference>
<dbReference type="Gene3D" id="3.90.1180.10">
    <property type="entry name" value="Ribosomal protein L13"/>
    <property type="match status" value="1"/>
</dbReference>
<comment type="caution">
    <text evidence="8">The sequence shown here is derived from an EMBL/GenBank/DDBJ whole genome shotgun (WGS) entry which is preliminary data.</text>
</comment>